<sequence>MPPKPGREGHSVTLLTEVLRERAREKPDQIAFIDGDREITYAELDASVDRAAQALAAAGVEAGDRVAVLDKNSVEYVEQLFGAARLGAVQVPVNYRLAPAEVAYIVNDARAKVFIAGPEFVPVLDEIAGELEHTTKLVVINGSGHAYDDYADWQAAHPAEPVPAQVASSDVFVQLYSSGTTGRPKGVLLAHDNFTAVLPNTNQLWDLDDETVLMVAMPMYHVAGNALSVCVVWDGLTGVIMREPDPVGITKAVERHRVTHLFLVPVLLLFIQMMPEAREADMSSLRLMLYGASPISDDVLRGAMEMLPTTQFMQLYGLTETTGSITYLPPEDHDPDGPNAHRLRSAGIPNPSCELRIVDPATLEEVPVGEVGEIICRTPQNMQGYWQLAEATAAALPEGGWFRTGDAGYLDEDGYLYIHDRVKDMIISGGENIYPAEVENVLMSHPAVADCAVIGVPHEKWGETPKAIVVVPEGNASDAELIEYCRSKLAHFKCPTSVERIEAIPRNPTGKVLKRELREVYWADQDRAVH</sequence>
<keyword evidence="2 5" id="KW-0436">Ligase</keyword>
<dbReference type="PANTHER" id="PTHR43767">
    <property type="entry name" value="LONG-CHAIN-FATTY-ACID--COA LIGASE"/>
    <property type="match status" value="1"/>
</dbReference>
<dbReference type="InterPro" id="IPR042099">
    <property type="entry name" value="ANL_N_sf"/>
</dbReference>
<dbReference type="AlphaFoldDB" id="A0A365H6F0"/>
<evidence type="ECO:0000313" key="6">
    <source>
        <dbReference type="Proteomes" id="UP000251891"/>
    </source>
</evidence>
<evidence type="ECO:0000313" key="5">
    <source>
        <dbReference type="EMBL" id="RAY14608.1"/>
    </source>
</evidence>
<dbReference type="Proteomes" id="UP000251891">
    <property type="component" value="Unassembled WGS sequence"/>
</dbReference>
<evidence type="ECO:0000259" key="3">
    <source>
        <dbReference type="Pfam" id="PF00501"/>
    </source>
</evidence>
<dbReference type="FunFam" id="3.30.300.30:FF:000008">
    <property type="entry name" value="2,3-dihydroxybenzoate-AMP ligase"/>
    <property type="match status" value="1"/>
</dbReference>
<dbReference type="SUPFAM" id="SSF56801">
    <property type="entry name" value="Acetyl-CoA synthetase-like"/>
    <property type="match status" value="1"/>
</dbReference>
<dbReference type="OrthoDB" id="9803968at2"/>
<dbReference type="EMBL" id="QLYX01000005">
    <property type="protein sequence ID" value="RAY14608.1"/>
    <property type="molecule type" value="Genomic_DNA"/>
</dbReference>
<dbReference type="Gene3D" id="3.30.300.30">
    <property type="match status" value="1"/>
</dbReference>
<dbReference type="InterPro" id="IPR000873">
    <property type="entry name" value="AMP-dep_synth/lig_dom"/>
</dbReference>
<keyword evidence="6" id="KW-1185">Reference proteome</keyword>
<evidence type="ECO:0000256" key="1">
    <source>
        <dbReference type="ARBA" id="ARBA00006432"/>
    </source>
</evidence>
<organism evidence="5 6">
    <name type="scientific">Actinomadura craniellae</name>
    <dbReference type="NCBI Taxonomy" id="2231787"/>
    <lineage>
        <taxon>Bacteria</taxon>
        <taxon>Bacillati</taxon>
        <taxon>Actinomycetota</taxon>
        <taxon>Actinomycetes</taxon>
        <taxon>Streptosporangiales</taxon>
        <taxon>Thermomonosporaceae</taxon>
        <taxon>Actinomadura</taxon>
    </lineage>
</organism>
<feature type="domain" description="AMP-dependent synthetase/ligase" evidence="3">
    <location>
        <begin position="19"/>
        <end position="386"/>
    </location>
</feature>
<dbReference type="InterPro" id="IPR045851">
    <property type="entry name" value="AMP-bd_C_sf"/>
</dbReference>
<dbReference type="Pfam" id="PF13193">
    <property type="entry name" value="AMP-binding_C"/>
    <property type="match status" value="1"/>
</dbReference>
<proteinExistence type="inferred from homology"/>
<evidence type="ECO:0000259" key="4">
    <source>
        <dbReference type="Pfam" id="PF13193"/>
    </source>
</evidence>
<gene>
    <name evidence="5" type="ORF">DPM19_12640</name>
</gene>
<accession>A0A365H6F0</accession>
<feature type="domain" description="AMP-binding enzyme C-terminal" evidence="4">
    <location>
        <begin position="437"/>
        <end position="511"/>
    </location>
</feature>
<comment type="similarity">
    <text evidence="1">Belongs to the ATP-dependent AMP-binding enzyme family.</text>
</comment>
<dbReference type="InterPro" id="IPR050237">
    <property type="entry name" value="ATP-dep_AMP-bd_enzyme"/>
</dbReference>
<dbReference type="Gene3D" id="3.40.50.12780">
    <property type="entry name" value="N-terminal domain of ligase-like"/>
    <property type="match status" value="1"/>
</dbReference>
<comment type="caution">
    <text evidence="5">The sequence shown here is derived from an EMBL/GenBank/DDBJ whole genome shotgun (WGS) entry which is preliminary data.</text>
</comment>
<protein>
    <submittedName>
        <fullName evidence="5">Fatty acid--CoA ligase</fullName>
    </submittedName>
</protein>
<name>A0A365H6F0_9ACTN</name>
<dbReference type="PANTHER" id="PTHR43767:SF1">
    <property type="entry name" value="NONRIBOSOMAL PEPTIDE SYNTHASE PES1 (EUROFUNG)-RELATED"/>
    <property type="match status" value="1"/>
</dbReference>
<dbReference type="Pfam" id="PF00501">
    <property type="entry name" value="AMP-binding"/>
    <property type="match status" value="1"/>
</dbReference>
<dbReference type="GO" id="GO:0016878">
    <property type="term" value="F:acid-thiol ligase activity"/>
    <property type="evidence" value="ECO:0007669"/>
    <property type="project" value="UniProtKB-ARBA"/>
</dbReference>
<dbReference type="InterPro" id="IPR025110">
    <property type="entry name" value="AMP-bd_C"/>
</dbReference>
<dbReference type="NCBIfam" id="NF004837">
    <property type="entry name" value="PRK06187.1"/>
    <property type="match status" value="1"/>
</dbReference>
<reference evidence="5 6" key="1">
    <citation type="submission" date="2018-06" db="EMBL/GenBank/DDBJ databases">
        <title>Actinomadura craniellae sp. nov. isolated from marine sponge Craniella sp.</title>
        <authorList>
            <person name="Li L."/>
            <person name="Xu Q.H."/>
            <person name="Lin H.W."/>
            <person name="Lu Y.H."/>
        </authorList>
    </citation>
    <scope>NUCLEOTIDE SEQUENCE [LARGE SCALE GENOMIC DNA]</scope>
    <source>
        <strain evidence="5 6">LHW63021</strain>
    </source>
</reference>
<evidence type="ECO:0000256" key="2">
    <source>
        <dbReference type="ARBA" id="ARBA00022598"/>
    </source>
</evidence>